<evidence type="ECO:0000313" key="3">
    <source>
        <dbReference type="Proteomes" id="UP000002710"/>
    </source>
</evidence>
<dbReference type="Proteomes" id="UP000002710">
    <property type="component" value="Chromosome"/>
</dbReference>
<evidence type="ECO:0000256" key="1">
    <source>
        <dbReference type="SAM" id="SignalP"/>
    </source>
</evidence>
<evidence type="ECO:0000313" key="2">
    <source>
        <dbReference type="EMBL" id="ABB38468.1"/>
    </source>
</evidence>
<accession>Q311C8</accession>
<dbReference type="AlphaFoldDB" id="Q311C8"/>
<keyword evidence="3" id="KW-1185">Reference proteome</keyword>
<dbReference type="EMBL" id="CP000112">
    <property type="protein sequence ID" value="ABB38468.1"/>
    <property type="molecule type" value="Genomic_DNA"/>
</dbReference>
<gene>
    <name evidence="2" type="ordered locus">Dde_1671</name>
</gene>
<reference evidence="2 3" key="1">
    <citation type="journal article" date="2011" name="J. Bacteriol.">
        <title>Complete genome sequence and updated annotation of Desulfovibrio alaskensis G20.</title>
        <authorList>
            <person name="Hauser L.J."/>
            <person name="Land M.L."/>
            <person name="Brown S.D."/>
            <person name="Larimer F."/>
            <person name="Keller K.L."/>
            <person name="Rapp-Giles B.J."/>
            <person name="Price M.N."/>
            <person name="Lin M."/>
            <person name="Bruce D.C."/>
            <person name="Detter J.C."/>
            <person name="Tapia R."/>
            <person name="Han C.S."/>
            <person name="Goodwin L.A."/>
            <person name="Cheng J.F."/>
            <person name="Pitluck S."/>
            <person name="Copeland A."/>
            <person name="Lucas S."/>
            <person name="Nolan M."/>
            <person name="Lapidus A.L."/>
            <person name="Palumbo A.V."/>
            <person name="Wall J.D."/>
        </authorList>
    </citation>
    <scope>NUCLEOTIDE SEQUENCE [LARGE SCALE GENOMIC DNA]</scope>
    <source>
        <strain evidence="3">ATCC BAA 1058 / DSM 17464 / G20</strain>
    </source>
</reference>
<feature type="signal peptide" evidence="1">
    <location>
        <begin position="1"/>
        <end position="32"/>
    </location>
</feature>
<dbReference type="RefSeq" id="WP_011367618.1">
    <property type="nucleotide sequence ID" value="NC_007519.1"/>
</dbReference>
<dbReference type="HOGENOM" id="CLU_2368227_0_0_7"/>
<evidence type="ECO:0008006" key="4">
    <source>
        <dbReference type="Google" id="ProtNLM"/>
    </source>
</evidence>
<protein>
    <recommendedName>
        <fullName evidence="4">Lipoprotein</fullName>
    </recommendedName>
</protein>
<name>Q311C8_OLEA2</name>
<keyword evidence="1" id="KW-0732">Signal</keyword>
<dbReference type="PROSITE" id="PS51257">
    <property type="entry name" value="PROKAR_LIPOPROTEIN"/>
    <property type="match status" value="1"/>
</dbReference>
<proteinExistence type="predicted"/>
<sequence length="95" mass="10063">MRTVIFSCSALTIACAAISLYVTIAASSHCYAAFTGRQAENSTTMGTSVNATQIRRNDQGDLIIKTTPRPARPAANSTVPVLIITPEITLPVNKP</sequence>
<dbReference type="KEGG" id="dde:Dde_1671"/>
<feature type="chain" id="PRO_5004219695" description="Lipoprotein" evidence="1">
    <location>
        <begin position="33"/>
        <end position="95"/>
    </location>
</feature>
<organism evidence="2 3">
    <name type="scientific">Oleidesulfovibrio alaskensis (strain ATCC BAA-1058 / DSM 17464 / G20)</name>
    <name type="common">Desulfovibrio alaskensis</name>
    <dbReference type="NCBI Taxonomy" id="207559"/>
    <lineage>
        <taxon>Bacteria</taxon>
        <taxon>Pseudomonadati</taxon>
        <taxon>Thermodesulfobacteriota</taxon>
        <taxon>Desulfovibrionia</taxon>
        <taxon>Desulfovibrionales</taxon>
        <taxon>Desulfovibrionaceae</taxon>
        <taxon>Oleidesulfovibrio</taxon>
    </lineage>
</organism>
<dbReference type="STRING" id="207559.Dde_1671"/>